<comment type="subcellular location">
    <subcellularLocation>
        <location evidence="1">Mitochondrion inner membrane</location>
    </subcellularLocation>
</comment>
<dbReference type="PaxDb" id="284590-Q6CVX3"/>
<dbReference type="STRING" id="284590.Q6CVX3"/>
<dbReference type="EMBL" id="CR382122">
    <property type="protein sequence ID" value="CAH02309.2"/>
    <property type="molecule type" value="Genomic_DNA"/>
</dbReference>
<reference evidence="5 6" key="1">
    <citation type="journal article" date="2004" name="Nature">
        <title>Genome evolution in yeasts.</title>
        <authorList>
            <consortium name="Genolevures"/>
            <person name="Dujon B."/>
            <person name="Sherman D."/>
            <person name="Fischer G."/>
            <person name="Durrens P."/>
            <person name="Casaregola S."/>
            <person name="Lafontaine I."/>
            <person name="de Montigny J."/>
            <person name="Marck C."/>
            <person name="Neuveglise C."/>
            <person name="Talla E."/>
            <person name="Goffard N."/>
            <person name="Frangeul L."/>
            <person name="Aigle M."/>
            <person name="Anthouard V."/>
            <person name="Babour A."/>
            <person name="Barbe V."/>
            <person name="Barnay S."/>
            <person name="Blanchin S."/>
            <person name="Beckerich J.M."/>
            <person name="Beyne E."/>
            <person name="Bleykasten C."/>
            <person name="Boisrame A."/>
            <person name="Boyer J."/>
            <person name="Cattolico L."/>
            <person name="Confanioleri F."/>
            <person name="de Daruvar A."/>
            <person name="Despons L."/>
            <person name="Fabre E."/>
            <person name="Fairhead C."/>
            <person name="Ferry-Dumazet H."/>
            <person name="Groppi A."/>
            <person name="Hantraye F."/>
            <person name="Hennequin C."/>
            <person name="Jauniaux N."/>
            <person name="Joyet P."/>
            <person name="Kachouri R."/>
            <person name="Kerrest A."/>
            <person name="Koszul R."/>
            <person name="Lemaire M."/>
            <person name="Lesur I."/>
            <person name="Ma L."/>
            <person name="Muller H."/>
            <person name="Nicaud J.M."/>
            <person name="Nikolski M."/>
            <person name="Oztas S."/>
            <person name="Ozier-Kalogeropoulos O."/>
            <person name="Pellenz S."/>
            <person name="Potier S."/>
            <person name="Richard G.F."/>
            <person name="Straub M.L."/>
            <person name="Suleau A."/>
            <person name="Swennene D."/>
            <person name="Tekaia F."/>
            <person name="Wesolowski-Louvel M."/>
            <person name="Westhof E."/>
            <person name="Wirth B."/>
            <person name="Zeniou-Meyer M."/>
            <person name="Zivanovic I."/>
            <person name="Bolotin-Fukuhara M."/>
            <person name="Thierry A."/>
            <person name="Bouchier C."/>
            <person name="Caudron B."/>
            <person name="Scarpelli C."/>
            <person name="Gaillardin C."/>
            <person name="Weissenbach J."/>
            <person name="Wincker P."/>
            <person name="Souciet J.L."/>
        </authorList>
    </citation>
    <scope>NUCLEOTIDE SEQUENCE [LARGE SCALE GENOMIC DNA]</scope>
    <source>
        <strain evidence="6">ATCC 8585 / CBS 2359 / DSM 70799 / NBRC 1267 / NRRL Y-1140 / WM37</strain>
    </source>
</reference>
<evidence type="ECO:0000256" key="3">
    <source>
        <dbReference type="ARBA" id="ARBA00023128"/>
    </source>
</evidence>
<accession>Q6CVX3</accession>
<evidence type="ECO:0000256" key="2">
    <source>
        <dbReference type="ARBA" id="ARBA00022792"/>
    </source>
</evidence>
<dbReference type="eggNOG" id="ENOG502S7M1">
    <property type="taxonomic scope" value="Eukaryota"/>
</dbReference>
<dbReference type="Proteomes" id="UP000000598">
    <property type="component" value="Chromosome B"/>
</dbReference>
<sequence>MPSPSKIIELQKLFQHSSKPLWSRHPRSAFYLYPFWGLFTVALVAPLLYIPNAIMGIKAKKN</sequence>
<dbReference type="FunCoup" id="Q6CVX3">
    <property type="interactions" value="130"/>
</dbReference>
<name>Q6CVX3_KLULA</name>
<evidence type="ECO:0000313" key="5">
    <source>
        <dbReference type="EMBL" id="CAH02309.2"/>
    </source>
</evidence>
<organism evidence="5 6">
    <name type="scientific">Kluyveromyces lactis (strain ATCC 8585 / CBS 2359 / DSM 70799 / NBRC 1267 / NRRL Y-1140 / WM37)</name>
    <name type="common">Yeast</name>
    <name type="synonym">Candida sphaerica</name>
    <dbReference type="NCBI Taxonomy" id="284590"/>
    <lineage>
        <taxon>Eukaryota</taxon>
        <taxon>Fungi</taxon>
        <taxon>Dikarya</taxon>
        <taxon>Ascomycota</taxon>
        <taxon>Saccharomycotina</taxon>
        <taxon>Saccharomycetes</taxon>
        <taxon>Saccharomycetales</taxon>
        <taxon>Saccharomycetaceae</taxon>
        <taxon>Kluyveromyces</taxon>
    </lineage>
</organism>
<evidence type="ECO:0000256" key="4">
    <source>
        <dbReference type="ARBA" id="ARBA00023136"/>
    </source>
</evidence>
<dbReference type="HOGENOM" id="CLU_169147_2_1_1"/>
<dbReference type="InParanoid" id="Q6CVX3"/>
<dbReference type="InterPro" id="IPR039297">
    <property type="entry name" value="COX7a"/>
</dbReference>
<dbReference type="AlphaFoldDB" id="Q6CVX3"/>
<dbReference type="PIRSF" id="PIRSF000282">
    <property type="entry name" value="COX7"/>
    <property type="match status" value="1"/>
</dbReference>
<evidence type="ECO:0000256" key="1">
    <source>
        <dbReference type="ARBA" id="ARBA00004273"/>
    </source>
</evidence>
<dbReference type="GO" id="GO:0006123">
    <property type="term" value="P:mitochondrial electron transport, cytochrome c to oxygen"/>
    <property type="evidence" value="ECO:0007669"/>
    <property type="project" value="InterPro"/>
</dbReference>
<protein>
    <submittedName>
        <fullName evidence="5">KLLA0B08712p</fullName>
    </submittedName>
</protein>
<keyword evidence="3" id="KW-0496">Mitochondrion</keyword>
<keyword evidence="2" id="KW-0999">Mitochondrion inner membrane</keyword>
<dbReference type="Pfam" id="PF02238">
    <property type="entry name" value="COX7a"/>
    <property type="match status" value="1"/>
</dbReference>
<gene>
    <name evidence="5" type="ORF">KLLA0_B08712g</name>
</gene>
<proteinExistence type="predicted"/>
<keyword evidence="4" id="KW-0472">Membrane</keyword>
<dbReference type="KEGG" id="kla:KLLA0_B08712g"/>
<keyword evidence="6" id="KW-1185">Reference proteome</keyword>
<evidence type="ECO:0000313" key="6">
    <source>
        <dbReference type="Proteomes" id="UP000000598"/>
    </source>
</evidence>
<dbReference type="GO" id="GO:0005743">
    <property type="term" value="C:mitochondrial inner membrane"/>
    <property type="evidence" value="ECO:0007669"/>
    <property type="project" value="UniProtKB-SubCell"/>
</dbReference>
<dbReference type="InterPro" id="IPR014367">
    <property type="entry name" value="Cox7_yeast"/>
</dbReference>